<dbReference type="Pfam" id="PF12937">
    <property type="entry name" value="F-box-like"/>
    <property type="match status" value="1"/>
</dbReference>
<dbReference type="AlphaFoldDB" id="A0A5N6RGU4"/>
<dbReference type="SUPFAM" id="SSF81383">
    <property type="entry name" value="F-box domain"/>
    <property type="match status" value="1"/>
</dbReference>
<dbReference type="Pfam" id="PF21516">
    <property type="entry name" value="YqeH-like_C"/>
    <property type="match status" value="1"/>
</dbReference>
<dbReference type="InterPro" id="IPR050896">
    <property type="entry name" value="Mito_lipid_metab_GTPase"/>
</dbReference>
<dbReference type="GO" id="GO:0005739">
    <property type="term" value="C:mitochondrion"/>
    <property type="evidence" value="ECO:0007669"/>
    <property type="project" value="TreeGrafter"/>
</dbReference>
<evidence type="ECO:0000313" key="3">
    <source>
        <dbReference type="EMBL" id="KAE8098704.1"/>
    </source>
</evidence>
<dbReference type="InterPro" id="IPR027417">
    <property type="entry name" value="P-loop_NTPase"/>
</dbReference>
<dbReference type="Pfam" id="PF01926">
    <property type="entry name" value="MMR_HSR1"/>
    <property type="match status" value="1"/>
</dbReference>
<evidence type="ECO:0000259" key="2">
    <source>
        <dbReference type="PROSITE" id="PS51721"/>
    </source>
</evidence>
<dbReference type="CDD" id="cd01855">
    <property type="entry name" value="YqeH"/>
    <property type="match status" value="1"/>
</dbReference>
<dbReference type="PANTHER" id="PTHR46434">
    <property type="entry name" value="GENETIC INTERACTOR OF PROHIBITINS 3, MITOCHONDRIAL"/>
    <property type="match status" value="1"/>
</dbReference>
<dbReference type="SUPFAM" id="SSF52540">
    <property type="entry name" value="P-loop containing nucleoside triphosphate hydrolases"/>
    <property type="match status" value="1"/>
</dbReference>
<organism evidence="3 4">
    <name type="scientific">Carpinus fangiana</name>
    <dbReference type="NCBI Taxonomy" id="176857"/>
    <lineage>
        <taxon>Eukaryota</taxon>
        <taxon>Viridiplantae</taxon>
        <taxon>Streptophyta</taxon>
        <taxon>Embryophyta</taxon>
        <taxon>Tracheophyta</taxon>
        <taxon>Spermatophyta</taxon>
        <taxon>Magnoliopsida</taxon>
        <taxon>eudicotyledons</taxon>
        <taxon>Gunneridae</taxon>
        <taxon>Pentapetalae</taxon>
        <taxon>rosids</taxon>
        <taxon>fabids</taxon>
        <taxon>Fagales</taxon>
        <taxon>Betulaceae</taxon>
        <taxon>Carpinus</taxon>
    </lineage>
</organism>
<feature type="domain" description="CP-type G" evidence="2">
    <location>
        <begin position="618"/>
        <end position="801"/>
    </location>
</feature>
<dbReference type="Gene3D" id="1.20.1280.50">
    <property type="match status" value="1"/>
</dbReference>
<dbReference type="GO" id="GO:0009742">
    <property type="term" value="P:brassinosteroid mediated signaling pathway"/>
    <property type="evidence" value="ECO:0007669"/>
    <property type="project" value="TreeGrafter"/>
</dbReference>
<dbReference type="InterPro" id="IPR036047">
    <property type="entry name" value="F-box-like_dom_sf"/>
</dbReference>
<gene>
    <name evidence="3" type="ORF">FH972_016748</name>
</gene>
<dbReference type="OrthoDB" id="1696305at2759"/>
<keyword evidence="4" id="KW-1185">Reference proteome</keyword>
<dbReference type="InterPro" id="IPR001810">
    <property type="entry name" value="F-box_dom"/>
</dbReference>
<sequence length="988" mass="109681">MELAQENKSLRTIIQDYLLRLGSLPNARKQKPSWNLKSEECMELTQENKSLRTIIQDYLLRLGSLPNARKQKPSWNLKSEECMELRSNKVNHLLIPMSPTPSSATVSPPWEVIFLVAHRLDAKSLAVASCVCKSWSISMSSDHLWKPICNTHFPSISNLHFIAGFSVPYRRLYAIGQATAKRRVQTPGEPRLSLGSLVFTVSILTKSCRVVTLAKPCEELLVDPNGVFKFDIDVNCEWSFAGLEDVKITWNVVLRWWRGVFTMMDCEGKVNLSPGSEGWFSEELPSPGCCTSAAAASGMVADLKMGFCSRRESGGEKVKARKSPVPRILARPLPLLYLCISERKRELPFSQLEEMAVLISTTTLPATTTKLSSKGLNLEIHKKHSKKVSLVNLAAKHNQTTIETTHKVNGRFTPRKLGRNPVLSEGRDEDENYGPICPGCGVFMQDKDPNLPGYYIKRSVTVAELSEGEEGMVSELGFEDEEEEEVDEEEGFVNGIEGEFDESDEGESDLETEDEFDWDSDELEAKLMEEEEEEKLDLDGFTPAGVGYGNINEDTIEKAKKKKVSKAEKKRVAREAQKEKEEVTVCARCHSLRNYGQVKNQTAENLIPDFDFDRLIATRLVKPAGNANATVVVMVVDCVDFDGSFPKRAAKSLFKALERARDDLKLSKRLPKLVLVATKVDLLPSQISPARLDRWVRHHAKAGGAPKLSGVYLVSSQKDLGVKNLLSFIKELAGPRGNVWVIGAQNAGKSTLINAFAKKEGAKVTKLTEAPVPGTTLGILRIGGILSAKAKMFDTPGLLHPYLMSMRLNRDEQKMAGQAIHVGGLMRLDLSQASVETIYVTIWASPNVSLHLGKIENADEIWRNHVGLRLQPPIGTERASELGKWEEREVKVSGTSWDVNSIDIAVAGLGWFSLGLKGEATLTLWTYDGIEVTLREPLVLDRAPFIERPGFWLPKAISVALGTQTKVEAQRKKKLQEVSADFLSDVSV</sequence>
<dbReference type="EMBL" id="CM017327">
    <property type="protein sequence ID" value="KAE8098704.1"/>
    <property type="molecule type" value="Genomic_DNA"/>
</dbReference>
<dbReference type="GO" id="GO:0005525">
    <property type="term" value="F:GTP binding"/>
    <property type="evidence" value="ECO:0007669"/>
    <property type="project" value="InterPro"/>
</dbReference>
<protein>
    <recommendedName>
        <fullName evidence="2">CP-type G domain-containing protein</fullName>
    </recommendedName>
</protein>
<dbReference type="Proteomes" id="UP000327013">
    <property type="component" value="Chromosome 7"/>
</dbReference>
<dbReference type="InterPro" id="IPR048422">
    <property type="entry name" value="NOA1/YqeH-like_C"/>
</dbReference>
<dbReference type="Gene3D" id="3.40.50.300">
    <property type="entry name" value="P-loop containing nucleotide triphosphate hydrolases"/>
    <property type="match status" value="1"/>
</dbReference>
<feature type="region of interest" description="Disordered" evidence="1">
    <location>
        <begin position="411"/>
        <end position="430"/>
    </location>
</feature>
<evidence type="ECO:0000256" key="1">
    <source>
        <dbReference type="SAM" id="MobiDB-lite"/>
    </source>
</evidence>
<name>A0A5N6RGU4_9ROSI</name>
<dbReference type="PROSITE" id="PS51721">
    <property type="entry name" value="G_CP"/>
    <property type="match status" value="1"/>
</dbReference>
<dbReference type="GO" id="GO:1901259">
    <property type="term" value="P:chloroplast rRNA processing"/>
    <property type="evidence" value="ECO:0007669"/>
    <property type="project" value="TreeGrafter"/>
</dbReference>
<proteinExistence type="predicted"/>
<dbReference type="InterPro" id="IPR030378">
    <property type="entry name" value="G_CP_dom"/>
</dbReference>
<dbReference type="PANTHER" id="PTHR46434:SF3">
    <property type="entry name" value="GTP-BINDING PROTEIN BRASSINAZOLE INSENSITIVE PALE GREEN 2, CHLOROPLASTIC"/>
    <property type="match status" value="1"/>
</dbReference>
<accession>A0A5N6RGU4</accession>
<dbReference type="GO" id="GO:0009570">
    <property type="term" value="C:chloroplast stroma"/>
    <property type="evidence" value="ECO:0007669"/>
    <property type="project" value="TreeGrafter"/>
</dbReference>
<dbReference type="InterPro" id="IPR006073">
    <property type="entry name" value="GTP-bd"/>
</dbReference>
<reference evidence="3 4" key="1">
    <citation type="submission" date="2019-06" db="EMBL/GenBank/DDBJ databases">
        <title>A chromosomal-level reference genome of Carpinus fangiana (Coryloideae, Betulaceae).</title>
        <authorList>
            <person name="Yang X."/>
            <person name="Wang Z."/>
            <person name="Zhang L."/>
            <person name="Hao G."/>
            <person name="Liu J."/>
            <person name="Yang Y."/>
        </authorList>
    </citation>
    <scope>NUCLEOTIDE SEQUENCE [LARGE SCALE GENOMIC DNA]</scope>
    <source>
        <strain evidence="3">Cfa_2016G</strain>
        <tissue evidence="3">Leaf</tissue>
    </source>
</reference>
<evidence type="ECO:0000313" key="4">
    <source>
        <dbReference type="Proteomes" id="UP000327013"/>
    </source>
</evidence>